<dbReference type="AlphaFoldDB" id="A0A9P5L978"/>
<evidence type="ECO:0000313" key="2">
    <source>
        <dbReference type="EMBL" id="KAF7546753.1"/>
    </source>
</evidence>
<dbReference type="EMBL" id="JAANBB010000200">
    <property type="protein sequence ID" value="KAF7546753.1"/>
    <property type="molecule type" value="Genomic_DNA"/>
</dbReference>
<organism evidence="2 3">
    <name type="scientific">Cylindrodendrum hubeiense</name>
    <dbReference type="NCBI Taxonomy" id="595255"/>
    <lineage>
        <taxon>Eukaryota</taxon>
        <taxon>Fungi</taxon>
        <taxon>Dikarya</taxon>
        <taxon>Ascomycota</taxon>
        <taxon>Pezizomycotina</taxon>
        <taxon>Sordariomycetes</taxon>
        <taxon>Hypocreomycetidae</taxon>
        <taxon>Hypocreales</taxon>
        <taxon>Nectriaceae</taxon>
        <taxon>Cylindrodendrum</taxon>
    </lineage>
</organism>
<proteinExistence type="predicted"/>
<gene>
    <name evidence="2" type="ORF">G7Z17_g8211</name>
</gene>
<sequence>MPRQPANRPPPAPRLTASSQCQYPPPARSSMWAQNRLMGRARRCYTMETGERAASQIDAVDAAPCRGKSMKEDCSHEPGAERPATQSLLPANARCQTPAAGRGGAKTPRESRSAETPPLRQSRIPHSRIPAFPITHQPRPLSRFHATHA</sequence>
<name>A0A9P5L978_9HYPO</name>
<protein>
    <submittedName>
        <fullName evidence="2">Uncharacterized protein</fullName>
    </submittedName>
</protein>
<reference evidence="2" key="1">
    <citation type="submission" date="2020-03" db="EMBL/GenBank/DDBJ databases">
        <title>Draft Genome Sequence of Cylindrodendrum hubeiense.</title>
        <authorList>
            <person name="Buettner E."/>
            <person name="Kellner H."/>
        </authorList>
    </citation>
    <scope>NUCLEOTIDE SEQUENCE</scope>
    <source>
        <strain evidence="2">IHI 201604</strain>
    </source>
</reference>
<dbReference type="Proteomes" id="UP000722485">
    <property type="component" value="Unassembled WGS sequence"/>
</dbReference>
<accession>A0A9P5L978</accession>
<feature type="compositionally biased region" description="Basic and acidic residues" evidence="1">
    <location>
        <begin position="69"/>
        <end position="80"/>
    </location>
</feature>
<evidence type="ECO:0000313" key="3">
    <source>
        <dbReference type="Proteomes" id="UP000722485"/>
    </source>
</evidence>
<comment type="caution">
    <text evidence="2">The sequence shown here is derived from an EMBL/GenBank/DDBJ whole genome shotgun (WGS) entry which is preliminary data.</text>
</comment>
<feature type="region of interest" description="Disordered" evidence="1">
    <location>
        <begin position="65"/>
        <end position="149"/>
    </location>
</feature>
<keyword evidence="3" id="KW-1185">Reference proteome</keyword>
<feature type="region of interest" description="Disordered" evidence="1">
    <location>
        <begin position="1"/>
        <end position="34"/>
    </location>
</feature>
<evidence type="ECO:0000256" key="1">
    <source>
        <dbReference type="SAM" id="MobiDB-lite"/>
    </source>
</evidence>